<gene>
    <name evidence="8" type="ORF">QJ048_01280</name>
</gene>
<dbReference type="EMBL" id="JASBRG010000001">
    <property type="protein sequence ID" value="MDI3318380.1"/>
    <property type="molecule type" value="Genomic_DNA"/>
</dbReference>
<dbReference type="Proteomes" id="UP001226434">
    <property type="component" value="Unassembled WGS sequence"/>
</dbReference>
<protein>
    <submittedName>
        <fullName evidence="8">RagB/SusD family nutrient uptake outer membrane protein</fullName>
    </submittedName>
</protein>
<keyword evidence="4" id="KW-0472">Membrane</keyword>
<dbReference type="InterPro" id="IPR011990">
    <property type="entry name" value="TPR-like_helical_dom_sf"/>
</dbReference>
<evidence type="ECO:0000256" key="5">
    <source>
        <dbReference type="ARBA" id="ARBA00023237"/>
    </source>
</evidence>
<evidence type="ECO:0000256" key="1">
    <source>
        <dbReference type="ARBA" id="ARBA00004442"/>
    </source>
</evidence>
<keyword evidence="3" id="KW-0732">Signal</keyword>
<sequence>MKYYILLLLAAAGFAGCSKQLNEVPLEKYTEDYVFDPRDSVGTNVEQVLNNIYSILPNGFNRVGGNFLDAATDDAISSQYNQAVEYIALSNINSAATHPDDAWNKNFTGIHKVNLFLKNAAIVPIPLKVPNWKAEARFLRSMFYFELIKRYGGVPLIGDSVYTYTDNLQLKRNSFAECVKYIVSECDSIKTLVKQEPLSTTDFGRISNGAVLSLKARVLLYAASPLYNGVVSQGSAVQKELAGYPTYDANRWALAAQAAKDVISLNKYSLDPTFNNIFINRRGNENILSYLRGTSNDVEVNNGPVGFRTGTTGNGITSPTQDLVEAFPMIDGTPVTASATYSLQNQYANRDPRLANTVLYNGVKWLNRNLEMFEGGLDKPNIGNLTQTRTGYYLRKFMGNLSTSTSITVQNHNFNIFRYAEILLDYAEAKNEMDGATTEVYQVLKDIRKRAGISAGTSSLYGLKSNMSKDEMRDAIKLERRLELAFEEHRYWDLRRWKDAEVVMNKKLSGLIITKDAIAGATTYKKLDVFQPVFDANKMYLYPIPFSELMKDRELIQNYGW</sequence>
<reference evidence="8 9" key="1">
    <citation type="submission" date="2023-05" db="EMBL/GenBank/DDBJ databases">
        <title>Genome sequence of Pinibacter sp. MAH-24.</title>
        <authorList>
            <person name="Huq M.A."/>
        </authorList>
    </citation>
    <scope>NUCLEOTIDE SEQUENCE [LARGE SCALE GENOMIC DNA]</scope>
    <source>
        <strain evidence="8 9">MAH-24</strain>
    </source>
</reference>
<dbReference type="InterPro" id="IPR033985">
    <property type="entry name" value="SusD-like_N"/>
</dbReference>
<keyword evidence="9" id="KW-1185">Reference proteome</keyword>
<dbReference type="Pfam" id="PF14322">
    <property type="entry name" value="SusD-like_3"/>
    <property type="match status" value="1"/>
</dbReference>
<name>A0ABT6R745_9BACT</name>
<evidence type="ECO:0000256" key="4">
    <source>
        <dbReference type="ARBA" id="ARBA00023136"/>
    </source>
</evidence>
<dbReference type="Pfam" id="PF07980">
    <property type="entry name" value="SusD_RagB"/>
    <property type="match status" value="1"/>
</dbReference>
<evidence type="ECO:0000259" key="7">
    <source>
        <dbReference type="Pfam" id="PF14322"/>
    </source>
</evidence>
<feature type="domain" description="RagB/SusD" evidence="6">
    <location>
        <begin position="310"/>
        <end position="561"/>
    </location>
</feature>
<dbReference type="InterPro" id="IPR012944">
    <property type="entry name" value="SusD_RagB_dom"/>
</dbReference>
<dbReference type="RefSeq" id="WP_282332507.1">
    <property type="nucleotide sequence ID" value="NZ_JASBRG010000001.1"/>
</dbReference>
<evidence type="ECO:0000256" key="3">
    <source>
        <dbReference type="ARBA" id="ARBA00022729"/>
    </source>
</evidence>
<proteinExistence type="inferred from homology"/>
<accession>A0ABT6R745</accession>
<comment type="similarity">
    <text evidence="2">Belongs to the SusD family.</text>
</comment>
<dbReference type="SUPFAM" id="SSF48452">
    <property type="entry name" value="TPR-like"/>
    <property type="match status" value="1"/>
</dbReference>
<dbReference type="CDD" id="cd08977">
    <property type="entry name" value="SusD"/>
    <property type="match status" value="1"/>
</dbReference>
<comment type="caution">
    <text evidence="8">The sequence shown here is derived from an EMBL/GenBank/DDBJ whole genome shotgun (WGS) entry which is preliminary data.</text>
</comment>
<organism evidence="8 9">
    <name type="scientific">Pinibacter soli</name>
    <dbReference type="NCBI Taxonomy" id="3044211"/>
    <lineage>
        <taxon>Bacteria</taxon>
        <taxon>Pseudomonadati</taxon>
        <taxon>Bacteroidota</taxon>
        <taxon>Chitinophagia</taxon>
        <taxon>Chitinophagales</taxon>
        <taxon>Chitinophagaceae</taxon>
        <taxon>Pinibacter</taxon>
    </lineage>
</organism>
<evidence type="ECO:0000259" key="6">
    <source>
        <dbReference type="Pfam" id="PF07980"/>
    </source>
</evidence>
<feature type="domain" description="SusD-like N-terminal" evidence="7">
    <location>
        <begin position="43"/>
        <end position="220"/>
    </location>
</feature>
<evidence type="ECO:0000313" key="8">
    <source>
        <dbReference type="EMBL" id="MDI3318380.1"/>
    </source>
</evidence>
<dbReference type="Gene3D" id="1.25.40.390">
    <property type="match status" value="1"/>
</dbReference>
<evidence type="ECO:0000313" key="9">
    <source>
        <dbReference type="Proteomes" id="UP001226434"/>
    </source>
</evidence>
<comment type="subcellular location">
    <subcellularLocation>
        <location evidence="1">Cell outer membrane</location>
    </subcellularLocation>
</comment>
<evidence type="ECO:0000256" key="2">
    <source>
        <dbReference type="ARBA" id="ARBA00006275"/>
    </source>
</evidence>
<dbReference type="PROSITE" id="PS51257">
    <property type="entry name" value="PROKAR_LIPOPROTEIN"/>
    <property type="match status" value="1"/>
</dbReference>
<keyword evidence="5" id="KW-0998">Cell outer membrane</keyword>